<dbReference type="RefSeq" id="WP_086313463.1">
    <property type="nucleotide sequence ID" value="NZ_CP147244.1"/>
</dbReference>
<dbReference type="InterPro" id="IPR041692">
    <property type="entry name" value="HHH_9"/>
</dbReference>
<evidence type="ECO:0000313" key="2">
    <source>
        <dbReference type="EMBL" id="WYJ99873.1"/>
    </source>
</evidence>
<dbReference type="Gene3D" id="1.10.10.650">
    <property type="entry name" value="RuvA domain 2-like"/>
    <property type="match status" value="1"/>
</dbReference>
<dbReference type="InterPro" id="IPR055179">
    <property type="entry name" value="Tex-like_central_region"/>
</dbReference>
<dbReference type="SUPFAM" id="SSF47781">
    <property type="entry name" value="RuvA domain 2-like"/>
    <property type="match status" value="2"/>
</dbReference>
<dbReference type="InterPro" id="IPR044146">
    <property type="entry name" value="S1_Tex"/>
</dbReference>
<dbReference type="Gene3D" id="3.30.420.140">
    <property type="entry name" value="YqgF/RNase H-like domain"/>
    <property type="match status" value="1"/>
</dbReference>
<proteinExistence type="predicted"/>
<dbReference type="Pfam" id="PF17674">
    <property type="entry name" value="HHH_9"/>
    <property type="match status" value="1"/>
</dbReference>
<dbReference type="Pfam" id="PF22706">
    <property type="entry name" value="Tex_central_region"/>
    <property type="match status" value="1"/>
</dbReference>
<organism evidence="2 3">
    <name type="scientific">Candidatus Enterococcus palustris</name>
    <dbReference type="NCBI Taxonomy" id="1834189"/>
    <lineage>
        <taxon>Bacteria</taxon>
        <taxon>Bacillati</taxon>
        <taxon>Bacillota</taxon>
        <taxon>Bacilli</taxon>
        <taxon>Lactobacillales</taxon>
        <taxon>Enterococcaceae</taxon>
        <taxon>Enterococcus</taxon>
    </lineage>
</organism>
<feature type="domain" description="S1 motif" evidence="1">
    <location>
        <begin position="654"/>
        <end position="723"/>
    </location>
</feature>
<dbReference type="SUPFAM" id="SSF50249">
    <property type="entry name" value="Nucleic acid-binding proteins"/>
    <property type="match status" value="1"/>
</dbReference>
<dbReference type="InterPro" id="IPR018974">
    <property type="entry name" value="Tex-like_N"/>
</dbReference>
<evidence type="ECO:0000313" key="3">
    <source>
        <dbReference type="Proteomes" id="UP000194948"/>
    </source>
</evidence>
<dbReference type="SMART" id="SM00316">
    <property type="entry name" value="S1"/>
    <property type="match status" value="1"/>
</dbReference>
<dbReference type="Pfam" id="PF00575">
    <property type="entry name" value="S1"/>
    <property type="match status" value="1"/>
</dbReference>
<dbReference type="FunFam" id="2.40.50.140:FF:000051">
    <property type="entry name" value="RNA-binding transcriptional accessory protein"/>
    <property type="match status" value="1"/>
</dbReference>
<dbReference type="FunFam" id="1.10.150.310:FF:000001">
    <property type="entry name" value="RNA-binding transcriptional accessory protein"/>
    <property type="match status" value="1"/>
</dbReference>
<dbReference type="Pfam" id="PF09371">
    <property type="entry name" value="Tex_N"/>
    <property type="match status" value="1"/>
</dbReference>
<dbReference type="Gene3D" id="1.10.150.310">
    <property type="entry name" value="Tex RuvX-like domain-like"/>
    <property type="match status" value="1"/>
</dbReference>
<dbReference type="InterPro" id="IPR012340">
    <property type="entry name" value="NA-bd_OB-fold"/>
</dbReference>
<reference evidence="2 3" key="2">
    <citation type="submission" date="2024-03" db="EMBL/GenBank/DDBJ databases">
        <title>The Genome Sequence of Enterococcus sp. DIV0205d.</title>
        <authorList>
            <consortium name="The Broad Institute Genomics Platform"/>
            <consortium name="The Broad Institute Microbial Omics Core"/>
            <consortium name="The Broad Institute Genomic Center for Infectious Diseases"/>
            <person name="Earl A."/>
            <person name="Manson A."/>
            <person name="Gilmore M."/>
            <person name="Schwartman J."/>
            <person name="Shea T."/>
            <person name="Abouelleil A."/>
            <person name="Cao P."/>
            <person name="Chapman S."/>
            <person name="Cusick C."/>
            <person name="Young S."/>
            <person name="Neafsey D."/>
            <person name="Nusbaum C."/>
            <person name="Birren B."/>
        </authorList>
    </citation>
    <scope>NUCLEOTIDE SEQUENCE [LARGE SCALE GENOMIC DNA]</scope>
    <source>
        <strain evidence="2 3">7F3_DIV0205</strain>
    </source>
</reference>
<dbReference type="GO" id="GO:0006412">
    <property type="term" value="P:translation"/>
    <property type="evidence" value="ECO:0007669"/>
    <property type="project" value="TreeGrafter"/>
</dbReference>
<dbReference type="GO" id="GO:0005737">
    <property type="term" value="C:cytoplasm"/>
    <property type="evidence" value="ECO:0007669"/>
    <property type="project" value="UniProtKB-ARBA"/>
</dbReference>
<keyword evidence="3" id="KW-1185">Reference proteome</keyword>
<dbReference type="InterPro" id="IPR037027">
    <property type="entry name" value="YqgF/RNaseH-like_dom_sf"/>
</dbReference>
<dbReference type="InterPro" id="IPR050437">
    <property type="entry name" value="Ribos_protein_bS1-like"/>
</dbReference>
<dbReference type="Gene3D" id="1.10.3500.10">
    <property type="entry name" value="Tex N-terminal region-like"/>
    <property type="match status" value="1"/>
</dbReference>
<sequence>MAEAYNQEVVDLLQKELTEYRPKQLTTVLTLLSEGNTVPFIARYRKEMTGSLDEVQIREIEERYTYLGNLEKRKEEVLRLIEEQGKLTEELSKSIQKAAKMQQVEDLYRPYKQKRRTKATIAKEKGLEPLADWLMSFPVQANVTTEAENYIDTEKEVDSAETALLGAHEIIAERVSDEPKFRTWIRDFTFKHGQYVSTVKDQEKDEKSVYEMYYDFSEPVSKMVSHRVLATNRGEKEDILKVALLVEEEKIASYLERQLIGANKQSPTAAYVETAYLDSYKRFIGPAIEREIRNELTEKADEQAINIFGENLRNLLLQPPLKGKVVLGFDPAYRTGCKMAIVDATGKVLAIQVIYPHKPASGEKRAAAGPAFSKLIEEYQVEMVAIGNGTASRESELFVAEQLKQIKRDVFYVIVNEAGASVYSASDVARTEFPDLQVEERSAVSIARRLQDPLAELVKIDPKAVGVGQYQHDVAQKRLAEQLDFVVETAVNQVGVNVNTASPQLLQHISGLNKTTAQNLMAYRDENGAFTARNQVKKVPRLGPKAYEQAIGFLRIPNGKNILDNTGIHPESYDVAKAILEKANVKLAELGTSESAQQIKGLSLAQLEAELAVGSETLKDIIAALVQPGRDMRDEMPAPLLRKDVLSMEDLKSGMELQGTVRNVIDFGAFVDIGVKQDGLVHISKLSTKFVKHPTDIVAVGDVVTVWVEDVDTKKGRISLTMLPQAERKD</sequence>
<gene>
    <name evidence="2" type="ORF">A5821_000968</name>
</gene>
<dbReference type="InterPro" id="IPR006641">
    <property type="entry name" value="YqgF/RNaseH-like_dom"/>
</dbReference>
<dbReference type="PANTHER" id="PTHR10724:SF10">
    <property type="entry name" value="S1 RNA-BINDING DOMAIN-CONTAINING PROTEIN 1"/>
    <property type="match status" value="1"/>
</dbReference>
<dbReference type="GO" id="GO:0003729">
    <property type="term" value="F:mRNA binding"/>
    <property type="evidence" value="ECO:0007669"/>
    <property type="project" value="UniProtKB-ARBA"/>
</dbReference>
<dbReference type="GO" id="GO:0003735">
    <property type="term" value="F:structural constituent of ribosome"/>
    <property type="evidence" value="ECO:0007669"/>
    <property type="project" value="TreeGrafter"/>
</dbReference>
<dbReference type="InterPro" id="IPR003029">
    <property type="entry name" value="S1_domain"/>
</dbReference>
<dbReference type="Gene3D" id="2.40.50.140">
    <property type="entry name" value="Nucleic acid-binding proteins"/>
    <property type="match status" value="1"/>
</dbReference>
<dbReference type="FunFam" id="3.30.420.140:FF:000001">
    <property type="entry name" value="RNA-binding transcriptional accessory protein"/>
    <property type="match status" value="1"/>
</dbReference>
<dbReference type="InterPro" id="IPR023319">
    <property type="entry name" value="Tex-like_HTH_dom_sf"/>
</dbReference>
<evidence type="ECO:0000259" key="1">
    <source>
        <dbReference type="PROSITE" id="PS50126"/>
    </source>
</evidence>
<dbReference type="SMART" id="SM00732">
    <property type="entry name" value="YqgFc"/>
    <property type="match status" value="1"/>
</dbReference>
<dbReference type="SUPFAM" id="SSF53098">
    <property type="entry name" value="Ribonuclease H-like"/>
    <property type="match status" value="1"/>
</dbReference>
<dbReference type="Proteomes" id="UP000194948">
    <property type="component" value="Chromosome"/>
</dbReference>
<dbReference type="InterPro" id="IPR010994">
    <property type="entry name" value="RuvA_2-like"/>
</dbReference>
<dbReference type="Pfam" id="PF16921">
    <property type="entry name" value="Tex_YqgF"/>
    <property type="match status" value="1"/>
</dbReference>
<reference evidence="3" key="1">
    <citation type="submission" date="2017-05" db="EMBL/GenBank/DDBJ databases">
        <title>The Genome Sequence of EEnterococcus faecalis 9F2_4866.</title>
        <authorList>
            <consortium name="The Broad Institute Genomics Platform"/>
            <consortium name="The Broad Institute Genomic Center for Infectious Diseases"/>
            <person name="Earl A."/>
            <person name="Manson A."/>
            <person name="Schwartman J."/>
            <person name="Gilmore M."/>
            <person name="Abouelleil A."/>
            <person name="Cao P."/>
            <person name="Chapman S."/>
            <person name="Cusick C."/>
            <person name="Shea T."/>
            <person name="Young S."/>
            <person name="Neafsey D."/>
            <person name="Nusbaum C."/>
            <person name="Birren B."/>
        </authorList>
    </citation>
    <scope>NUCLEOTIDE SEQUENCE [LARGE SCALE GENOMIC DNA]</scope>
    <source>
        <strain evidence="3">7F3_DIV0205</strain>
    </source>
</reference>
<name>A0AAQ3Y6P1_9ENTE</name>
<dbReference type="InterPro" id="IPR023323">
    <property type="entry name" value="Tex-like_dom_sf"/>
</dbReference>
<dbReference type="PROSITE" id="PS50126">
    <property type="entry name" value="S1"/>
    <property type="match status" value="1"/>
</dbReference>
<dbReference type="FunFam" id="1.10.10.650:FF:000001">
    <property type="entry name" value="S1 RNA-binding domain 1"/>
    <property type="match status" value="1"/>
</dbReference>
<dbReference type="SUPFAM" id="SSF158832">
    <property type="entry name" value="Tex N-terminal region-like"/>
    <property type="match status" value="1"/>
</dbReference>
<dbReference type="Pfam" id="PF12836">
    <property type="entry name" value="HHH_3"/>
    <property type="match status" value="1"/>
</dbReference>
<accession>A0AAQ3Y6P1</accession>
<protein>
    <submittedName>
        <fullName evidence="2">S1 RNA-binding protein</fullName>
    </submittedName>
</protein>
<dbReference type="EMBL" id="CP147244">
    <property type="protein sequence ID" value="WYJ99873.1"/>
    <property type="molecule type" value="Genomic_DNA"/>
</dbReference>
<dbReference type="PANTHER" id="PTHR10724">
    <property type="entry name" value="30S RIBOSOMAL PROTEIN S1"/>
    <property type="match status" value="1"/>
</dbReference>
<dbReference type="InterPro" id="IPR012337">
    <property type="entry name" value="RNaseH-like_sf"/>
</dbReference>
<dbReference type="GO" id="GO:0006139">
    <property type="term" value="P:nucleobase-containing compound metabolic process"/>
    <property type="evidence" value="ECO:0007669"/>
    <property type="project" value="InterPro"/>
</dbReference>
<dbReference type="CDD" id="cd05685">
    <property type="entry name" value="S1_Tex"/>
    <property type="match status" value="1"/>
</dbReference>
<dbReference type="AlphaFoldDB" id="A0AAQ3Y6P1"/>
<dbReference type="InterPro" id="IPR032639">
    <property type="entry name" value="Tex_YqgF"/>
</dbReference>